<feature type="region of interest" description="Disordered" evidence="11">
    <location>
        <begin position="588"/>
        <end position="616"/>
    </location>
</feature>
<dbReference type="Pfam" id="PF00550">
    <property type="entry name" value="PP-binding"/>
    <property type="match status" value="1"/>
</dbReference>
<dbReference type="PROSITE" id="PS00455">
    <property type="entry name" value="AMP_BINDING"/>
    <property type="match status" value="1"/>
</dbReference>
<keyword evidence="9" id="KW-0276">Fatty acid metabolism</keyword>
<dbReference type="InterPro" id="IPR025110">
    <property type="entry name" value="AMP-bd_C"/>
</dbReference>
<keyword evidence="8" id="KW-0274">FAD</keyword>
<dbReference type="CDD" id="cd00567">
    <property type="entry name" value="ACAD"/>
    <property type="match status" value="1"/>
</dbReference>
<dbReference type="CDD" id="cd05931">
    <property type="entry name" value="FAAL"/>
    <property type="match status" value="1"/>
</dbReference>
<dbReference type="GO" id="GO:0031177">
    <property type="term" value="F:phosphopantetheine binding"/>
    <property type="evidence" value="ECO:0007669"/>
    <property type="project" value="InterPro"/>
</dbReference>
<dbReference type="GO" id="GO:0016874">
    <property type="term" value="F:ligase activity"/>
    <property type="evidence" value="ECO:0007669"/>
    <property type="project" value="UniProtKB-KW"/>
</dbReference>
<dbReference type="Pfam" id="PF02770">
    <property type="entry name" value="Acyl-CoA_dh_M"/>
    <property type="match status" value="1"/>
</dbReference>
<comment type="similarity">
    <text evidence="3">Belongs to the acyl-CoA dehydrogenase family.</text>
</comment>
<dbReference type="GO" id="GO:0071766">
    <property type="term" value="P:Actinobacterium-type cell wall biogenesis"/>
    <property type="evidence" value="ECO:0007669"/>
    <property type="project" value="UniProtKB-ARBA"/>
</dbReference>
<dbReference type="GO" id="GO:0016627">
    <property type="term" value="F:oxidoreductase activity, acting on the CH-CH group of donors"/>
    <property type="evidence" value="ECO:0007669"/>
    <property type="project" value="InterPro"/>
</dbReference>
<feature type="region of interest" description="Disordered" evidence="11">
    <location>
        <begin position="1126"/>
        <end position="1156"/>
    </location>
</feature>
<dbReference type="GO" id="GO:0005886">
    <property type="term" value="C:plasma membrane"/>
    <property type="evidence" value="ECO:0007669"/>
    <property type="project" value="TreeGrafter"/>
</dbReference>
<dbReference type="SMART" id="SM01294">
    <property type="entry name" value="PKS_PP_betabranch"/>
    <property type="match status" value="1"/>
</dbReference>
<dbReference type="SUPFAM" id="SSF47203">
    <property type="entry name" value="Acyl-CoA dehydrogenase C-terminal domain-like"/>
    <property type="match status" value="1"/>
</dbReference>
<dbReference type="InterPro" id="IPR000873">
    <property type="entry name" value="AMP-dep_synth/lig_dom"/>
</dbReference>
<dbReference type="InterPro" id="IPR046373">
    <property type="entry name" value="Acyl-CoA_Oxase/DH_mid-dom_sf"/>
</dbReference>
<gene>
    <name evidence="14" type="ORF">D1006_35180</name>
</gene>
<dbReference type="PANTHER" id="PTHR22754:SF32">
    <property type="entry name" value="DISCO-INTERACTING PROTEIN 2"/>
    <property type="match status" value="1"/>
</dbReference>
<dbReference type="Gene3D" id="1.10.1200.10">
    <property type="entry name" value="ACP-like"/>
    <property type="match status" value="1"/>
</dbReference>
<keyword evidence="12" id="KW-0812">Transmembrane</keyword>
<dbReference type="GO" id="GO:0070566">
    <property type="term" value="F:adenylyltransferase activity"/>
    <property type="evidence" value="ECO:0007669"/>
    <property type="project" value="TreeGrafter"/>
</dbReference>
<evidence type="ECO:0000256" key="1">
    <source>
        <dbReference type="ARBA" id="ARBA00001974"/>
    </source>
</evidence>
<dbReference type="InterPro" id="IPR020806">
    <property type="entry name" value="PKS_PP-bd"/>
</dbReference>
<evidence type="ECO:0000256" key="5">
    <source>
        <dbReference type="ARBA" id="ARBA00022553"/>
    </source>
</evidence>
<dbReference type="InterPro" id="IPR013786">
    <property type="entry name" value="AcylCoA_DH/ox_N"/>
</dbReference>
<evidence type="ECO:0000256" key="12">
    <source>
        <dbReference type="SAM" id="Phobius"/>
    </source>
</evidence>
<dbReference type="InterPro" id="IPR045851">
    <property type="entry name" value="AMP-bd_C_sf"/>
</dbReference>
<dbReference type="PANTHER" id="PTHR22754">
    <property type="entry name" value="DISCO-INTERACTING PROTEIN 2 DIP2 -RELATED"/>
    <property type="match status" value="1"/>
</dbReference>
<dbReference type="Pfam" id="PF23024">
    <property type="entry name" value="AMP-dom_DIP2-like"/>
    <property type="match status" value="1"/>
</dbReference>
<dbReference type="EMBL" id="QWEX01000003">
    <property type="protein sequence ID" value="RXV65969.1"/>
    <property type="molecule type" value="Genomic_DNA"/>
</dbReference>
<evidence type="ECO:0000256" key="8">
    <source>
        <dbReference type="ARBA" id="ARBA00022827"/>
    </source>
</evidence>
<dbReference type="FunFam" id="3.40.50.12780:FF:000013">
    <property type="entry name" value="Long-chain-fatty-acid--AMP ligase FadD32"/>
    <property type="match status" value="1"/>
</dbReference>
<evidence type="ECO:0000259" key="13">
    <source>
        <dbReference type="PROSITE" id="PS50075"/>
    </source>
</evidence>
<evidence type="ECO:0000256" key="6">
    <source>
        <dbReference type="ARBA" id="ARBA00022598"/>
    </source>
</evidence>
<dbReference type="SUPFAM" id="SSF47336">
    <property type="entry name" value="ACP-like"/>
    <property type="match status" value="1"/>
</dbReference>
<feature type="domain" description="Carrier" evidence="13">
    <location>
        <begin position="1167"/>
        <end position="1245"/>
    </location>
</feature>
<dbReference type="GO" id="GO:0050660">
    <property type="term" value="F:flavin adenine dinucleotide binding"/>
    <property type="evidence" value="ECO:0007669"/>
    <property type="project" value="InterPro"/>
</dbReference>
<dbReference type="Gene3D" id="1.20.140.10">
    <property type="entry name" value="Butyryl-CoA Dehydrogenase, subunit A, domain 3"/>
    <property type="match status" value="1"/>
</dbReference>
<keyword evidence="7" id="KW-0285">Flavoprotein</keyword>
<dbReference type="Gene3D" id="3.30.300.30">
    <property type="match status" value="1"/>
</dbReference>
<dbReference type="Pfam" id="PF02771">
    <property type="entry name" value="Acyl-CoA_dh_N"/>
    <property type="match status" value="1"/>
</dbReference>
<evidence type="ECO:0000313" key="14">
    <source>
        <dbReference type="EMBL" id="RXV65969.1"/>
    </source>
</evidence>
<keyword evidence="6" id="KW-0436">Ligase</keyword>
<evidence type="ECO:0000256" key="11">
    <source>
        <dbReference type="SAM" id="MobiDB-lite"/>
    </source>
</evidence>
<dbReference type="InterPro" id="IPR042099">
    <property type="entry name" value="ANL_N_sf"/>
</dbReference>
<dbReference type="Gene3D" id="1.10.540.10">
    <property type="entry name" value="Acyl-CoA dehydrogenase/oxidase, N-terminal domain"/>
    <property type="match status" value="1"/>
</dbReference>
<dbReference type="InterPro" id="IPR009081">
    <property type="entry name" value="PP-bd_ACP"/>
</dbReference>
<evidence type="ECO:0000256" key="2">
    <source>
        <dbReference type="ARBA" id="ARBA00006432"/>
    </source>
</evidence>
<dbReference type="Pfam" id="PF00441">
    <property type="entry name" value="Acyl-CoA_dh_1"/>
    <property type="match status" value="1"/>
</dbReference>
<evidence type="ECO:0000256" key="9">
    <source>
        <dbReference type="ARBA" id="ARBA00022832"/>
    </source>
</evidence>
<dbReference type="InterPro" id="IPR009100">
    <property type="entry name" value="AcylCoA_DH/oxidase_NM_dom_sf"/>
</dbReference>
<keyword evidence="12" id="KW-0472">Membrane</keyword>
<dbReference type="Gene3D" id="3.40.50.12780">
    <property type="entry name" value="N-terminal domain of ligase-like"/>
    <property type="match status" value="1"/>
</dbReference>
<dbReference type="InterPro" id="IPR036736">
    <property type="entry name" value="ACP-like_sf"/>
</dbReference>
<comment type="cofactor">
    <cofactor evidence="1">
        <name>FAD</name>
        <dbReference type="ChEBI" id="CHEBI:57692"/>
    </cofactor>
</comment>
<protein>
    <submittedName>
        <fullName evidence="14">AMP-dependent synthetase</fullName>
    </submittedName>
</protein>
<dbReference type="GO" id="GO:0006633">
    <property type="term" value="P:fatty acid biosynthetic process"/>
    <property type="evidence" value="ECO:0007669"/>
    <property type="project" value="TreeGrafter"/>
</dbReference>
<feature type="transmembrane region" description="Helical" evidence="12">
    <location>
        <begin position="79"/>
        <end position="97"/>
    </location>
</feature>
<dbReference type="SUPFAM" id="SSF56645">
    <property type="entry name" value="Acyl-CoA dehydrogenase NM domain-like"/>
    <property type="match status" value="1"/>
</dbReference>
<dbReference type="Proteomes" id="UP000289650">
    <property type="component" value="Unassembled WGS sequence"/>
</dbReference>
<comment type="caution">
    <text evidence="14">The sequence shown here is derived from an EMBL/GenBank/DDBJ whole genome shotgun (WGS) entry which is preliminary data.</text>
</comment>
<keyword evidence="12" id="KW-1133">Transmembrane helix</keyword>
<dbReference type="Pfam" id="PF00501">
    <property type="entry name" value="AMP-binding"/>
    <property type="match status" value="1"/>
</dbReference>
<accession>A0A4Q2A9J6</accession>
<dbReference type="PROSITE" id="PS50075">
    <property type="entry name" value="CARRIER"/>
    <property type="match status" value="1"/>
</dbReference>
<sequence>MTSNTIPTTLPALLRHRVRTMRDKTAYVFLSGPPDHEQAESMTFADVDERACRIAALLRQQAVGIGDRVLLMCRPGLDYIGAFMGCLYAGAIAVPVYPPRNRQHMLRIAGIVESAGTGTILCSKEDMTRCEAWLVDTAASVCQLLDVGAAAAMNPVCAPVDVTPSNLAFLQYTSGTTGTPKGVMVSHANLMHNLGQICEWLGAGEQSTMVSWLPPYHDMGLIGAILTSLFGGFRYVGMAPERFIQHPFLWLRALSQYRADLTGAPDFAYRMCCRRVSAAQLATLDLTCVKAAYSGAESVRASTLSDFAQRFGAAGFSVSSFMPCYGLAEGTLFVTGRNAQRPVRTVGIDQASLQQQSVVVRGEFLGVSSELLERPGERILVSVGQAGGGQRVIVCDPHTMEHCAERTIGEICVAGPSVAVGYWNLDEYTHATFQRDPKRADTPTYLRTGDLGFMRGDELYVTGRLKDMVILSGRNYYSEDIEYAVIADAPELVPNGCAAFMDDGDEAERLVVVAEVERTRRKGNLDRMINTIRKAIWNHLGIVASTVVLVTPGCVPKTSSGKVRRRACRAQFYDGSFATLSRWDAGSGAQASGHDHRRADASTAGFDASPTRHHDEHAAPNVDELIDWLRHYARTRIDSRSIDERRTIPPHIVLDLGNRGILGMQVDRSYGGLGLSHRDMLRVILQLATIDSTLAFFVGLNNTLGILPIMRHAQPAMRDELLPQLATGRMLAAFAITEPGAGSHPRAMASRARRSEDGDWLVRGHKCWSGSSAWAGIVNVFARQADDTGVVGFAVRPGTPGVRIGAEALTMGMRGMIQNSLHLDNALIADACRLGEAGQGAAVAQEAMNIARLGIAAICTGVMKRCAQLMHRYGARRKIATGPLLDNPLSRQRLGDLRHRIDAMNALVEYLATDLDQGIELPEDGLLIAKILGSELLSQSADEMMQFLGGRGYIETNLAPQIYRDARLVRIFEGPTETLLTHLGSRLQSGKDDLLGYLERGLGAAAMARELRELGEAMMEDGMTNEAILGGAPHAAIWVNYWFGAVVQWALLLAVVERAAERRQVDVGTRSWVQNQYELAIESAQRQIRSRATLWSSAELNAWALSNGLEIGSIEQTVPGASQQLDPLLRAGDGTHADDDEPGGEVGERAGATSPPISCAPMRMVERELNHSLERWLIDWLGERLESRSLCLTPATTFAEIGLDPALALDLAVEFNETFSVTVDVAMVWDYPSISTLAAYLATRIWSTQSVCDDASDRSIRAARSSTM</sequence>
<keyword evidence="4" id="KW-0596">Phosphopantetheine</keyword>
<dbReference type="SUPFAM" id="SSF56801">
    <property type="entry name" value="Acetyl-CoA synthetase-like"/>
    <property type="match status" value="1"/>
</dbReference>
<dbReference type="RefSeq" id="WP_129517781.1">
    <property type="nucleotide sequence ID" value="NZ_QWEX01000003.1"/>
</dbReference>
<evidence type="ECO:0000313" key="15">
    <source>
        <dbReference type="Proteomes" id="UP000289650"/>
    </source>
</evidence>
<evidence type="ECO:0000256" key="7">
    <source>
        <dbReference type="ARBA" id="ARBA00022630"/>
    </source>
</evidence>
<dbReference type="InterPro" id="IPR036250">
    <property type="entry name" value="AcylCo_DH-like_C"/>
</dbReference>
<dbReference type="OrthoDB" id="6297021at2"/>
<evidence type="ECO:0000256" key="3">
    <source>
        <dbReference type="ARBA" id="ARBA00009347"/>
    </source>
</evidence>
<dbReference type="Gene3D" id="2.40.110.10">
    <property type="entry name" value="Butyryl-CoA Dehydrogenase, subunit A, domain 2"/>
    <property type="match status" value="1"/>
</dbReference>
<dbReference type="AlphaFoldDB" id="A0A4Q2A9J6"/>
<comment type="similarity">
    <text evidence="2">Belongs to the ATP-dependent AMP-binding enzyme family.</text>
</comment>
<evidence type="ECO:0000256" key="10">
    <source>
        <dbReference type="ARBA" id="ARBA00023098"/>
    </source>
</evidence>
<dbReference type="InterPro" id="IPR009075">
    <property type="entry name" value="AcylCo_DH/oxidase_C"/>
</dbReference>
<keyword evidence="5" id="KW-0597">Phosphoprotein</keyword>
<keyword evidence="10" id="KW-0443">Lipid metabolism</keyword>
<evidence type="ECO:0000256" key="4">
    <source>
        <dbReference type="ARBA" id="ARBA00022450"/>
    </source>
</evidence>
<name>A0A4Q2A9J6_9BURK</name>
<dbReference type="InterPro" id="IPR020845">
    <property type="entry name" value="AMP-binding_CS"/>
</dbReference>
<proteinExistence type="inferred from homology"/>
<dbReference type="SMART" id="SM00823">
    <property type="entry name" value="PKS_PP"/>
    <property type="match status" value="1"/>
</dbReference>
<dbReference type="InterPro" id="IPR006091">
    <property type="entry name" value="Acyl-CoA_Oxase/DH_mid-dom"/>
</dbReference>
<reference evidence="14 15" key="1">
    <citation type="submission" date="2018-08" db="EMBL/GenBank/DDBJ databases">
        <title>Mountain-cultivated ginseng endophyte, Burkholderia stabilis and its activity against ginseng root rot disease.</title>
        <authorList>
            <person name="Tapan Kumar M."/>
            <person name="Bae H."/>
            <person name="Shanmugam G."/>
            <person name="Jeon J."/>
        </authorList>
    </citation>
    <scope>NUCLEOTIDE SEQUENCE [LARGE SCALE GENOMIC DNA]</scope>
    <source>
        <strain evidence="14 15">EB159</strain>
    </source>
</reference>
<dbReference type="InterPro" id="IPR040097">
    <property type="entry name" value="FAAL/FAAC"/>
</dbReference>
<dbReference type="InterPro" id="IPR037069">
    <property type="entry name" value="AcylCoA_DH/ox_N_sf"/>
</dbReference>
<organism evidence="14 15">
    <name type="scientific">Burkholderia stabilis</name>
    <dbReference type="NCBI Taxonomy" id="95485"/>
    <lineage>
        <taxon>Bacteria</taxon>
        <taxon>Pseudomonadati</taxon>
        <taxon>Pseudomonadota</taxon>
        <taxon>Betaproteobacteria</taxon>
        <taxon>Burkholderiales</taxon>
        <taxon>Burkholderiaceae</taxon>
        <taxon>Burkholderia</taxon>
        <taxon>Burkholderia cepacia complex</taxon>
    </lineage>
</organism>